<dbReference type="RefSeq" id="WP_085755563.1">
    <property type="nucleotide sequence ID" value="NZ_CP021023.1"/>
</dbReference>
<feature type="binding site" evidence="7">
    <location>
        <position position="241"/>
    </location>
    <ligand>
        <name>substrate</name>
    </ligand>
</feature>
<dbReference type="SUPFAM" id="SSF53720">
    <property type="entry name" value="ALDH-like"/>
    <property type="match status" value="1"/>
</dbReference>
<feature type="binding site" evidence="7">
    <location>
        <position position="266"/>
    </location>
    <ligand>
        <name>substrate</name>
    </ligand>
</feature>
<dbReference type="GO" id="GO:0000105">
    <property type="term" value="P:L-histidine biosynthetic process"/>
    <property type="evidence" value="ECO:0007669"/>
    <property type="project" value="InterPro"/>
</dbReference>
<dbReference type="Proteomes" id="UP000193334">
    <property type="component" value="Chromosome"/>
</dbReference>
<evidence type="ECO:0000256" key="3">
    <source>
        <dbReference type="ARBA" id="ARBA00022833"/>
    </source>
</evidence>
<dbReference type="STRING" id="1941349.STSP1_01279"/>
<gene>
    <name evidence="10" type="primary">hisD</name>
    <name evidence="10" type="ORF">STSP1_01279</name>
</gene>
<keyword evidence="2 8" id="KW-0479">Metal-binding</keyword>
<dbReference type="Pfam" id="PF00815">
    <property type="entry name" value="Histidinol_dh"/>
    <property type="match status" value="1"/>
</dbReference>
<feature type="binding site" evidence="8">
    <location>
        <position position="424"/>
    </location>
    <ligand>
        <name>Zn(2+)</name>
        <dbReference type="ChEBI" id="CHEBI:29105"/>
    </ligand>
</feature>
<dbReference type="PRINTS" id="PR00083">
    <property type="entry name" value="HOLDHDRGNASE"/>
</dbReference>
<comment type="cofactor">
    <cofactor evidence="8">
        <name>Zn(2+)</name>
        <dbReference type="ChEBI" id="CHEBI:29105"/>
    </cofactor>
    <text evidence="8">Binds 1 zinc ion per subunit.</text>
</comment>
<organism evidence="10 11">
    <name type="scientific">Sedimentisphaera salicampi</name>
    <dbReference type="NCBI Taxonomy" id="1941349"/>
    <lineage>
        <taxon>Bacteria</taxon>
        <taxon>Pseudomonadati</taxon>
        <taxon>Planctomycetota</taxon>
        <taxon>Phycisphaerae</taxon>
        <taxon>Sedimentisphaerales</taxon>
        <taxon>Sedimentisphaeraceae</taxon>
        <taxon>Sedimentisphaera</taxon>
    </lineage>
</organism>
<reference evidence="10" key="1">
    <citation type="journal article" date="2018" name="Environ. Microbiol.">
        <title>Genome biology of a novel lineage of planctomycetes widespread in anoxic aquatic environments.</title>
        <authorList>
            <person name="Spring S."/>
            <person name="Bunk B."/>
            <person name="Sproer C."/>
            <person name="Rohde M."/>
            <person name="Klenk H.P."/>
        </authorList>
    </citation>
    <scope>NUCLEOTIDE SEQUENCE</scope>
    <source>
        <strain evidence="10">ST-PulAB-D4</strain>
    </source>
</reference>
<dbReference type="PIRSF" id="PIRSF000099">
    <property type="entry name" value="Histidinol_dh"/>
    <property type="match status" value="1"/>
</dbReference>
<evidence type="ECO:0000256" key="4">
    <source>
        <dbReference type="ARBA" id="ARBA00023002"/>
    </source>
</evidence>
<dbReference type="EMBL" id="CP021023">
    <property type="protein sequence ID" value="ARN56886.1"/>
    <property type="molecule type" value="Genomic_DNA"/>
</dbReference>
<evidence type="ECO:0000256" key="9">
    <source>
        <dbReference type="RuleBase" id="RU004175"/>
    </source>
</evidence>
<dbReference type="CDD" id="cd06572">
    <property type="entry name" value="Histidinol_dh"/>
    <property type="match status" value="1"/>
</dbReference>
<evidence type="ECO:0000256" key="6">
    <source>
        <dbReference type="PIRSR" id="PIRSR000099-1"/>
    </source>
</evidence>
<dbReference type="GO" id="GO:0005829">
    <property type="term" value="C:cytosol"/>
    <property type="evidence" value="ECO:0007669"/>
    <property type="project" value="TreeGrafter"/>
</dbReference>
<keyword evidence="4 5" id="KW-0560">Oxidoreductase</keyword>
<feature type="binding site" evidence="8">
    <location>
        <position position="266"/>
    </location>
    <ligand>
        <name>Zn(2+)</name>
        <dbReference type="ChEBI" id="CHEBI:29105"/>
    </ligand>
</feature>
<dbReference type="InterPro" id="IPR016161">
    <property type="entry name" value="Ald_DH/histidinol_DH"/>
</dbReference>
<feature type="active site" description="Proton acceptor" evidence="6">
    <location>
        <position position="330"/>
    </location>
</feature>
<dbReference type="Gene3D" id="1.20.5.1300">
    <property type="match status" value="1"/>
</dbReference>
<dbReference type="GO" id="GO:0046872">
    <property type="term" value="F:metal ion binding"/>
    <property type="evidence" value="ECO:0007669"/>
    <property type="project" value="UniProtKB-KW"/>
</dbReference>
<feature type="binding site" evidence="7">
    <location>
        <position position="365"/>
    </location>
    <ligand>
        <name>substrate</name>
    </ligand>
</feature>
<dbReference type="GO" id="GO:0004399">
    <property type="term" value="F:histidinol dehydrogenase activity"/>
    <property type="evidence" value="ECO:0007669"/>
    <property type="project" value="UniProtKB-EC"/>
</dbReference>
<evidence type="ECO:0000313" key="11">
    <source>
        <dbReference type="Proteomes" id="UP000193334"/>
    </source>
</evidence>
<dbReference type="PANTHER" id="PTHR21256:SF2">
    <property type="entry name" value="HISTIDINE BIOSYNTHESIS TRIFUNCTIONAL PROTEIN"/>
    <property type="match status" value="1"/>
</dbReference>
<feature type="binding site" evidence="7">
    <location>
        <position position="263"/>
    </location>
    <ligand>
        <name>substrate</name>
    </ligand>
</feature>
<protein>
    <submittedName>
        <fullName evidence="10">Histidinol dehydrogenase</fullName>
        <ecNumber evidence="10">1.1.1.23</ecNumber>
    </submittedName>
</protein>
<dbReference type="NCBIfam" id="TIGR00069">
    <property type="entry name" value="hisD"/>
    <property type="match status" value="1"/>
</dbReference>
<evidence type="ECO:0000256" key="5">
    <source>
        <dbReference type="PIRNR" id="PIRNR000099"/>
    </source>
</evidence>
<feature type="binding site" evidence="8">
    <location>
        <position position="263"/>
    </location>
    <ligand>
        <name>Zn(2+)</name>
        <dbReference type="ChEBI" id="CHEBI:29105"/>
    </ligand>
</feature>
<keyword evidence="11" id="KW-1185">Reference proteome</keyword>
<dbReference type="FunFam" id="3.40.50.1980:FF:000001">
    <property type="entry name" value="Histidinol dehydrogenase"/>
    <property type="match status" value="1"/>
</dbReference>
<dbReference type="InterPro" id="IPR001692">
    <property type="entry name" value="Histidinol_DH_CS"/>
</dbReference>
<evidence type="ECO:0000256" key="2">
    <source>
        <dbReference type="ARBA" id="ARBA00022723"/>
    </source>
</evidence>
<dbReference type="PROSITE" id="PS00611">
    <property type="entry name" value="HISOL_DEHYDROGENASE"/>
    <property type="match status" value="1"/>
</dbReference>
<evidence type="ECO:0000256" key="1">
    <source>
        <dbReference type="ARBA" id="ARBA00010178"/>
    </source>
</evidence>
<proteinExistence type="inferred from homology"/>
<evidence type="ECO:0000256" key="8">
    <source>
        <dbReference type="PIRSR" id="PIRSR000099-4"/>
    </source>
</evidence>
<dbReference type="KEGG" id="pbp:STSP1_01279"/>
<dbReference type="GO" id="GO:0051287">
    <property type="term" value="F:NAD binding"/>
    <property type="evidence" value="ECO:0007669"/>
    <property type="project" value="InterPro"/>
</dbReference>
<feature type="binding site" evidence="7">
    <location>
        <position position="424"/>
    </location>
    <ligand>
        <name>substrate</name>
    </ligand>
</feature>
<feature type="binding site" evidence="7">
    <location>
        <position position="419"/>
    </location>
    <ligand>
        <name>substrate</name>
    </ligand>
</feature>
<dbReference type="EC" id="1.1.1.23" evidence="10"/>
<sequence>MYNFSKLLASSTDSDFEEKLARLRREHSMTEYLLHNQDIAGRVRDVVLDVGKRGDKAVCEYTERFDNISFEPSEFRVSEEAMHVSHEHLPEDLLSSMRRSIENVRDYQSRIFVGGCSQEGAVKYTPLKRVGLCIPGASAPLPSTVIMTAVPAMAAGVDQITVISPPRFEGSIHPVILGLCWELGISEVYRIGGAQAVAALAWGTETIPKVDKIAGPGNDYVQLAKKEVFGLVDMDSFAGPSDVLIMADENANPSWIAADMLSQAEHNPGAGIVVTNSESFAKEIISEVESQCSRLSRSRETAECLKKYSAVVAVEDEEAVIDFANSFAAEHLEVQFGRRSREIAEKIKNAGAIFIGPYSPVAAGDYFAGPSHTLPTRQSSKYFSPLSSNDFVKSSSIIDFSENMLREGADDIIRLAEIEGLDAHAKSVAIRLGKAD</sequence>
<dbReference type="PANTHER" id="PTHR21256">
    <property type="entry name" value="HISTIDINOL DEHYDROGENASE HDH"/>
    <property type="match status" value="1"/>
</dbReference>
<evidence type="ECO:0000256" key="7">
    <source>
        <dbReference type="PIRSR" id="PIRSR000099-3"/>
    </source>
</evidence>
<dbReference type="AlphaFoldDB" id="A0A1W6LMA6"/>
<accession>A0A1W6LMA6</accession>
<dbReference type="InterPro" id="IPR022695">
    <property type="entry name" value="Histidinol_DH_monofunct"/>
</dbReference>
<dbReference type="Gene3D" id="3.40.50.1980">
    <property type="entry name" value="Nitrogenase molybdenum iron protein domain"/>
    <property type="match status" value="2"/>
</dbReference>
<feature type="binding site" evidence="8">
    <location>
        <position position="365"/>
    </location>
    <ligand>
        <name>Zn(2+)</name>
        <dbReference type="ChEBI" id="CHEBI:29105"/>
    </ligand>
</feature>
<comment type="similarity">
    <text evidence="1 5 9">Belongs to the histidinol dehydrogenase family.</text>
</comment>
<feature type="binding site" evidence="7">
    <location>
        <position position="331"/>
    </location>
    <ligand>
        <name>substrate</name>
    </ligand>
</feature>
<keyword evidence="3 8" id="KW-0862">Zinc</keyword>
<dbReference type="InterPro" id="IPR012131">
    <property type="entry name" value="Hstdl_DH"/>
</dbReference>
<name>A0A1W6LMA6_9BACT</name>
<evidence type="ECO:0000313" key="10">
    <source>
        <dbReference type="EMBL" id="ARN56886.1"/>
    </source>
</evidence>
<feature type="active site" description="Proton acceptor" evidence="6">
    <location>
        <position position="331"/>
    </location>
</feature>